<evidence type="ECO:0000313" key="2">
    <source>
        <dbReference type="EMBL" id="ABB15433.1"/>
    </source>
</evidence>
<keyword evidence="1" id="KW-1133">Transmembrane helix</keyword>
<dbReference type="Proteomes" id="UP000002706">
    <property type="component" value="Chromosome"/>
</dbReference>
<reference evidence="2 3" key="1">
    <citation type="journal article" date="2005" name="PLoS Genet.">
        <title>Life in hot carbon monoxide: the complete genome sequence of Carboxydothermus hydrogenoformans Z-2901.</title>
        <authorList>
            <person name="Wu M."/>
            <person name="Ren Q."/>
            <person name="Durkin A.S."/>
            <person name="Daugherty S.C."/>
            <person name="Brinkac L.M."/>
            <person name="Dodson R.J."/>
            <person name="Madupu R."/>
            <person name="Sullivan S.A."/>
            <person name="Kolonay J.F."/>
            <person name="Haft D.H."/>
            <person name="Nelson W.C."/>
            <person name="Tallon L.J."/>
            <person name="Jones K.M."/>
            <person name="Ulrich L.E."/>
            <person name="Gonzalez J.M."/>
            <person name="Zhulin I.B."/>
            <person name="Robb F.T."/>
            <person name="Eisen J.A."/>
        </authorList>
    </citation>
    <scope>NUCLEOTIDE SEQUENCE [LARGE SCALE GENOMIC DNA]</scope>
    <source>
        <strain evidence="3">ATCC BAA-161 / DSM 6008 / Z-2901</strain>
    </source>
</reference>
<feature type="transmembrane region" description="Helical" evidence="1">
    <location>
        <begin position="29"/>
        <end position="54"/>
    </location>
</feature>
<keyword evidence="3" id="KW-1185">Reference proteome</keyword>
<dbReference type="EMBL" id="CP000141">
    <property type="protein sequence ID" value="ABB15433.1"/>
    <property type="molecule type" value="Genomic_DNA"/>
</dbReference>
<dbReference type="HOGENOM" id="CLU_2913932_0_0_9"/>
<dbReference type="AlphaFoldDB" id="Q3A9C4"/>
<dbReference type="KEGG" id="chy:CHY_2466"/>
<accession>Q3A9C4</accession>
<keyword evidence="1" id="KW-0812">Transmembrane</keyword>
<sequence length="61" mass="7105">MELTTSVKVKTRKNQKEKLSSLSPQFSQIFISPLFIFYSFPNFNASSIFPLIFIHPVIRKL</sequence>
<keyword evidence="1" id="KW-0472">Membrane</keyword>
<name>Q3A9C4_CARHZ</name>
<gene>
    <name evidence="2" type="ordered locus">CHY_2466</name>
</gene>
<evidence type="ECO:0000313" key="3">
    <source>
        <dbReference type="Proteomes" id="UP000002706"/>
    </source>
</evidence>
<protein>
    <submittedName>
        <fullName evidence="2">Uncharacterized protein</fullName>
    </submittedName>
</protein>
<organism evidence="2 3">
    <name type="scientific">Carboxydothermus hydrogenoformans (strain ATCC BAA-161 / DSM 6008 / Z-2901)</name>
    <dbReference type="NCBI Taxonomy" id="246194"/>
    <lineage>
        <taxon>Bacteria</taxon>
        <taxon>Bacillati</taxon>
        <taxon>Bacillota</taxon>
        <taxon>Clostridia</taxon>
        <taxon>Thermoanaerobacterales</taxon>
        <taxon>Thermoanaerobacteraceae</taxon>
        <taxon>Carboxydothermus</taxon>
    </lineage>
</organism>
<dbReference type="InParanoid" id="Q3A9C4"/>
<evidence type="ECO:0000256" key="1">
    <source>
        <dbReference type="SAM" id="Phobius"/>
    </source>
</evidence>
<proteinExistence type="predicted"/>